<dbReference type="AlphaFoldDB" id="A0A2W1JG24"/>
<dbReference type="SUPFAM" id="SSF54909">
    <property type="entry name" value="Dimeric alpha+beta barrel"/>
    <property type="match status" value="1"/>
</dbReference>
<dbReference type="Gene3D" id="3.30.70.1060">
    <property type="entry name" value="Dimeric alpha+beta barrel"/>
    <property type="match status" value="1"/>
</dbReference>
<sequence>MPWFVKIERGIVDKQTFDCHVPAHLEYVQALVERGHQAQTGYWRNSAGGMLLFEADSRQAAESLVKQDPLVVHGCVDYDLHEWVQVNQNP</sequence>
<dbReference type="Pfam" id="PF03795">
    <property type="entry name" value="YCII"/>
    <property type="match status" value="1"/>
</dbReference>
<dbReference type="InterPro" id="IPR011008">
    <property type="entry name" value="Dimeric_a/b-barrel"/>
</dbReference>
<reference evidence="3 4" key="1">
    <citation type="journal article" date="2018" name="Sci. Rep.">
        <title>A novel species of the marine cyanobacterium Acaryochloris with a unique pigment content and lifestyle.</title>
        <authorList>
            <person name="Partensky F."/>
            <person name="Six C."/>
            <person name="Ratin M."/>
            <person name="Garczarek L."/>
            <person name="Vaulot D."/>
            <person name="Probert I."/>
            <person name="Calteau A."/>
            <person name="Gourvil P."/>
            <person name="Marie D."/>
            <person name="Grebert T."/>
            <person name="Bouchier C."/>
            <person name="Le Panse S."/>
            <person name="Gachenot M."/>
            <person name="Rodriguez F."/>
            <person name="Garrido J.L."/>
        </authorList>
    </citation>
    <scope>NUCLEOTIDE SEQUENCE [LARGE SCALE GENOMIC DNA]</scope>
    <source>
        <strain evidence="3 4">RCC1774</strain>
    </source>
</reference>
<evidence type="ECO:0000259" key="2">
    <source>
        <dbReference type="Pfam" id="PF03795"/>
    </source>
</evidence>
<evidence type="ECO:0000256" key="1">
    <source>
        <dbReference type="ARBA" id="ARBA00007689"/>
    </source>
</evidence>
<dbReference type="EMBL" id="PQWO01000010">
    <property type="protein sequence ID" value="PZD72518.1"/>
    <property type="molecule type" value="Genomic_DNA"/>
</dbReference>
<evidence type="ECO:0000313" key="4">
    <source>
        <dbReference type="Proteomes" id="UP000248857"/>
    </source>
</evidence>
<comment type="similarity">
    <text evidence="1">Belongs to the YciI family.</text>
</comment>
<gene>
    <name evidence="3" type="ORF">C1752_03691</name>
</gene>
<dbReference type="PANTHER" id="PTHR37828">
    <property type="entry name" value="GSR2449 PROTEIN"/>
    <property type="match status" value="1"/>
</dbReference>
<dbReference type="OrthoDB" id="531275at2"/>
<keyword evidence="4" id="KW-1185">Reference proteome</keyword>
<dbReference type="InterPro" id="IPR005545">
    <property type="entry name" value="YCII"/>
</dbReference>
<accession>A0A2W1JG24</accession>
<evidence type="ECO:0000313" key="3">
    <source>
        <dbReference type="EMBL" id="PZD72518.1"/>
    </source>
</evidence>
<dbReference type="Proteomes" id="UP000248857">
    <property type="component" value="Unassembled WGS sequence"/>
</dbReference>
<organism evidence="3 4">
    <name type="scientific">Acaryochloris thomasi RCC1774</name>
    <dbReference type="NCBI Taxonomy" id="1764569"/>
    <lineage>
        <taxon>Bacteria</taxon>
        <taxon>Bacillati</taxon>
        <taxon>Cyanobacteriota</taxon>
        <taxon>Cyanophyceae</taxon>
        <taxon>Acaryochloridales</taxon>
        <taxon>Acaryochloridaceae</taxon>
        <taxon>Acaryochloris</taxon>
        <taxon>Acaryochloris thomasi</taxon>
    </lineage>
</organism>
<name>A0A2W1JG24_9CYAN</name>
<feature type="domain" description="YCII-related" evidence="2">
    <location>
        <begin position="19"/>
        <end position="83"/>
    </location>
</feature>
<protein>
    <recommendedName>
        <fullName evidence="2">YCII-related domain-containing protein</fullName>
    </recommendedName>
</protein>
<proteinExistence type="inferred from homology"/>
<dbReference type="PANTHER" id="PTHR37828:SF1">
    <property type="entry name" value="YCII-RELATED DOMAIN-CONTAINING PROTEIN"/>
    <property type="match status" value="1"/>
</dbReference>
<dbReference type="RefSeq" id="WP_110987092.1">
    <property type="nucleotide sequence ID" value="NZ_CAWNWM010000010.1"/>
</dbReference>
<comment type="caution">
    <text evidence="3">The sequence shown here is derived from an EMBL/GenBank/DDBJ whole genome shotgun (WGS) entry which is preliminary data.</text>
</comment>